<dbReference type="CDD" id="cd00086">
    <property type="entry name" value="homeodomain"/>
    <property type="match status" value="1"/>
</dbReference>
<feature type="compositionally biased region" description="Polar residues" evidence="7">
    <location>
        <begin position="106"/>
        <end position="115"/>
    </location>
</feature>
<evidence type="ECO:0000256" key="4">
    <source>
        <dbReference type="ARBA" id="ARBA00023242"/>
    </source>
</evidence>
<comment type="subcellular location">
    <subcellularLocation>
        <location evidence="1 5 6">Nucleus</location>
    </subcellularLocation>
</comment>
<dbReference type="PROSITE" id="PS50071">
    <property type="entry name" value="HOMEOBOX_2"/>
    <property type="match status" value="1"/>
</dbReference>
<evidence type="ECO:0000259" key="8">
    <source>
        <dbReference type="PROSITE" id="PS50071"/>
    </source>
</evidence>
<name>A0ABQ0KZ62_MYCCL</name>
<dbReference type="SUPFAM" id="SSF46689">
    <property type="entry name" value="Homeodomain-like"/>
    <property type="match status" value="1"/>
</dbReference>
<feature type="compositionally biased region" description="Basic residues" evidence="7">
    <location>
        <begin position="83"/>
        <end position="94"/>
    </location>
</feature>
<feature type="compositionally biased region" description="Basic and acidic residues" evidence="7">
    <location>
        <begin position="1"/>
        <end position="11"/>
    </location>
</feature>
<proteinExistence type="predicted"/>
<evidence type="ECO:0000313" key="9">
    <source>
        <dbReference type="EMBL" id="GAT44207.1"/>
    </source>
</evidence>
<dbReference type="InterPro" id="IPR009057">
    <property type="entry name" value="Homeodomain-like_sf"/>
</dbReference>
<dbReference type="InterPro" id="IPR051000">
    <property type="entry name" value="Homeobox_DNA-bind_prot"/>
</dbReference>
<dbReference type="Pfam" id="PF00046">
    <property type="entry name" value="Homeodomain"/>
    <property type="match status" value="1"/>
</dbReference>
<evidence type="ECO:0000256" key="6">
    <source>
        <dbReference type="RuleBase" id="RU000682"/>
    </source>
</evidence>
<accession>A0ABQ0KZ62</accession>
<dbReference type="Gene3D" id="1.10.10.60">
    <property type="entry name" value="Homeodomain-like"/>
    <property type="match status" value="1"/>
</dbReference>
<dbReference type="EMBL" id="DF839580">
    <property type="protein sequence ID" value="GAT44207.1"/>
    <property type="molecule type" value="Genomic_DNA"/>
</dbReference>
<evidence type="ECO:0000313" key="10">
    <source>
        <dbReference type="Proteomes" id="UP000815677"/>
    </source>
</evidence>
<sequence length="200" mass="22081">MEALQKIKIDDAPPSFKLSPDQPKLTERGRRATPRTSRTTPDSKQLAALQKLYNINPSPSIEERAALALEIGMDTSKVSNFFRNKRASKKKAAAQRRGADEEYTDGTGSASTSRAATPVERKPRPTRRAAVDMAVSDSEDEQEAVTPPPLPEPTAMLDHDPLLVQDALLRPDLHSFIIFATCSRLAQRSLVFVVVKETKM</sequence>
<feature type="region of interest" description="Disordered" evidence="7">
    <location>
        <begin position="1"/>
        <end position="45"/>
    </location>
</feature>
<organism evidence="9 10">
    <name type="scientific">Mycena chlorophos</name>
    <name type="common">Agaric fungus</name>
    <name type="synonym">Agaricus chlorophos</name>
    <dbReference type="NCBI Taxonomy" id="658473"/>
    <lineage>
        <taxon>Eukaryota</taxon>
        <taxon>Fungi</taxon>
        <taxon>Dikarya</taxon>
        <taxon>Basidiomycota</taxon>
        <taxon>Agaricomycotina</taxon>
        <taxon>Agaricomycetes</taxon>
        <taxon>Agaricomycetidae</taxon>
        <taxon>Agaricales</taxon>
        <taxon>Marasmiineae</taxon>
        <taxon>Mycenaceae</taxon>
        <taxon>Mycena</taxon>
    </lineage>
</organism>
<evidence type="ECO:0000256" key="7">
    <source>
        <dbReference type="SAM" id="MobiDB-lite"/>
    </source>
</evidence>
<protein>
    <submittedName>
        <fullName evidence="9">Homeobox-domain-containing protein</fullName>
    </submittedName>
</protein>
<evidence type="ECO:0000256" key="2">
    <source>
        <dbReference type="ARBA" id="ARBA00023125"/>
    </source>
</evidence>
<feature type="domain" description="Homeobox" evidence="8">
    <location>
        <begin position="32"/>
        <end position="92"/>
    </location>
</feature>
<evidence type="ECO:0000256" key="5">
    <source>
        <dbReference type="PROSITE-ProRule" id="PRU00108"/>
    </source>
</evidence>
<keyword evidence="4 5" id="KW-0539">Nucleus</keyword>
<evidence type="ECO:0000256" key="3">
    <source>
        <dbReference type="ARBA" id="ARBA00023155"/>
    </source>
</evidence>
<feature type="region of interest" description="Disordered" evidence="7">
    <location>
        <begin position="80"/>
        <end position="153"/>
    </location>
</feature>
<dbReference type="SMART" id="SM00389">
    <property type="entry name" value="HOX"/>
    <property type="match status" value="1"/>
</dbReference>
<feature type="DNA-binding region" description="Homeobox" evidence="5">
    <location>
        <begin position="34"/>
        <end position="93"/>
    </location>
</feature>
<dbReference type="PANTHER" id="PTHR24324:SF5">
    <property type="entry name" value="HEMATOPOIETICALLY-EXPRESSED HOMEOBOX PROTEIN HHEX"/>
    <property type="match status" value="1"/>
</dbReference>
<keyword evidence="3 5" id="KW-0371">Homeobox</keyword>
<reference evidence="9" key="1">
    <citation type="submission" date="2014-09" db="EMBL/GenBank/DDBJ databases">
        <title>Genome sequence of the luminous mushroom Mycena chlorophos for searching fungal bioluminescence genes.</title>
        <authorList>
            <person name="Tanaka Y."/>
            <person name="Kasuga D."/>
            <person name="Oba Y."/>
            <person name="Hase S."/>
            <person name="Sato K."/>
            <person name="Oba Y."/>
            <person name="Sakakibara Y."/>
        </authorList>
    </citation>
    <scope>NUCLEOTIDE SEQUENCE</scope>
</reference>
<gene>
    <name evidence="9" type="ORF">MCHLO_01847</name>
</gene>
<keyword evidence="2 5" id="KW-0238">DNA-binding</keyword>
<dbReference type="InterPro" id="IPR001356">
    <property type="entry name" value="HD"/>
</dbReference>
<dbReference type="PANTHER" id="PTHR24324">
    <property type="entry name" value="HOMEOBOX PROTEIN HHEX"/>
    <property type="match status" value="1"/>
</dbReference>
<keyword evidence="10" id="KW-1185">Reference proteome</keyword>
<dbReference type="Proteomes" id="UP000815677">
    <property type="component" value="Unassembled WGS sequence"/>
</dbReference>
<evidence type="ECO:0000256" key="1">
    <source>
        <dbReference type="ARBA" id="ARBA00004123"/>
    </source>
</evidence>
<dbReference type="GO" id="GO:0003677">
    <property type="term" value="F:DNA binding"/>
    <property type="evidence" value="ECO:0007669"/>
    <property type="project" value="UniProtKB-KW"/>
</dbReference>